<comment type="caution">
    <text evidence="2">The sequence shown here is derived from an EMBL/GenBank/DDBJ whole genome shotgun (WGS) entry which is preliminary data.</text>
</comment>
<organism evidence="2 3">
    <name type="scientific">Alosa alosa</name>
    <name type="common">allis shad</name>
    <dbReference type="NCBI Taxonomy" id="278164"/>
    <lineage>
        <taxon>Eukaryota</taxon>
        <taxon>Metazoa</taxon>
        <taxon>Chordata</taxon>
        <taxon>Craniata</taxon>
        <taxon>Vertebrata</taxon>
        <taxon>Euteleostomi</taxon>
        <taxon>Actinopterygii</taxon>
        <taxon>Neopterygii</taxon>
        <taxon>Teleostei</taxon>
        <taxon>Clupei</taxon>
        <taxon>Clupeiformes</taxon>
        <taxon>Clupeoidei</taxon>
        <taxon>Clupeidae</taxon>
        <taxon>Alosa</taxon>
    </lineage>
</organism>
<sequence>MGCVQCKDKEATKLTDERDTSISQSAGYRYGADPTPQHYPTGFGVTAIPNYNRLRAGLLGEHDRSRVRVHVSKQAAAAQGPLLCPCERPVRRWRGGEDHSSRARSDDCVLVRSGGRGCRVNTGQLNAHAQPPDSCDRPP</sequence>
<proteinExistence type="predicted"/>
<name>A0AAV6GN07_9TELE</name>
<gene>
    <name evidence="2" type="ORF">AALO_G00107290</name>
</gene>
<dbReference type="Proteomes" id="UP000823561">
    <property type="component" value="Chromosome 8"/>
</dbReference>
<reference evidence="2" key="1">
    <citation type="submission" date="2020-10" db="EMBL/GenBank/DDBJ databases">
        <title>Chromosome-scale genome assembly of the Allis shad, Alosa alosa.</title>
        <authorList>
            <person name="Margot Z."/>
            <person name="Christophe K."/>
            <person name="Cabau C."/>
            <person name="Louis A."/>
            <person name="Berthelot C."/>
            <person name="Parey E."/>
            <person name="Roest Crollius H."/>
            <person name="Montfort J."/>
            <person name="Robinson-Rechavi M."/>
            <person name="Bucao C."/>
            <person name="Bouchez O."/>
            <person name="Gislard M."/>
            <person name="Lluch J."/>
            <person name="Milhes M."/>
            <person name="Lampietro C."/>
            <person name="Lopez Roques C."/>
            <person name="Donnadieu C."/>
            <person name="Braasch I."/>
            <person name="Desvignes T."/>
            <person name="Postlethwait J."/>
            <person name="Bobe J."/>
            <person name="Guiguen Y."/>
        </authorList>
    </citation>
    <scope>NUCLEOTIDE SEQUENCE</scope>
    <source>
        <strain evidence="2">M-15738</strain>
        <tissue evidence="2">Blood</tissue>
    </source>
</reference>
<dbReference type="AlphaFoldDB" id="A0AAV6GN07"/>
<protein>
    <submittedName>
        <fullName evidence="2">Uncharacterized protein</fullName>
    </submittedName>
</protein>
<feature type="region of interest" description="Disordered" evidence="1">
    <location>
        <begin position="117"/>
        <end position="139"/>
    </location>
</feature>
<accession>A0AAV6GN07</accession>
<evidence type="ECO:0000313" key="3">
    <source>
        <dbReference type="Proteomes" id="UP000823561"/>
    </source>
</evidence>
<keyword evidence="3" id="KW-1185">Reference proteome</keyword>
<dbReference type="EMBL" id="JADWDJ010000008">
    <property type="protein sequence ID" value="KAG5276578.1"/>
    <property type="molecule type" value="Genomic_DNA"/>
</dbReference>
<feature type="region of interest" description="Disordered" evidence="1">
    <location>
        <begin position="15"/>
        <end position="37"/>
    </location>
</feature>
<evidence type="ECO:0000313" key="2">
    <source>
        <dbReference type="EMBL" id="KAG5276578.1"/>
    </source>
</evidence>
<evidence type="ECO:0000256" key="1">
    <source>
        <dbReference type="SAM" id="MobiDB-lite"/>
    </source>
</evidence>